<feature type="region of interest" description="Disordered" evidence="1">
    <location>
        <begin position="718"/>
        <end position="754"/>
    </location>
</feature>
<dbReference type="NCBIfam" id="TIGR01720">
    <property type="entry name" value="NRPS-para261"/>
    <property type="match status" value="1"/>
</dbReference>
<dbReference type="PANTHER" id="PTHR45398:SF1">
    <property type="entry name" value="ENZYME, PUTATIVE (JCVI)-RELATED"/>
    <property type="match status" value="1"/>
</dbReference>
<dbReference type="Gene3D" id="3.30.559.10">
    <property type="entry name" value="Chloramphenicol acetyltransferase-like domain"/>
    <property type="match status" value="1"/>
</dbReference>
<evidence type="ECO:0000313" key="4">
    <source>
        <dbReference type="Proteomes" id="UP000195880"/>
    </source>
</evidence>
<dbReference type="GO" id="GO:0003824">
    <property type="term" value="F:catalytic activity"/>
    <property type="evidence" value="ECO:0007669"/>
    <property type="project" value="InterPro"/>
</dbReference>
<dbReference type="InterPro" id="IPR023213">
    <property type="entry name" value="CAT-like_dom_sf"/>
</dbReference>
<evidence type="ECO:0000256" key="1">
    <source>
        <dbReference type="SAM" id="MobiDB-lite"/>
    </source>
</evidence>
<dbReference type="Gene3D" id="3.30.559.30">
    <property type="entry name" value="Nonribosomal peptide synthetase, condensation domain"/>
    <property type="match status" value="1"/>
</dbReference>
<keyword evidence="4" id="KW-1185">Reference proteome</keyword>
<feature type="compositionally biased region" description="Low complexity" evidence="1">
    <location>
        <begin position="604"/>
        <end position="652"/>
    </location>
</feature>
<feature type="domain" description="Condensation" evidence="2">
    <location>
        <begin position="48"/>
        <end position="407"/>
    </location>
</feature>
<dbReference type="SUPFAM" id="SSF52777">
    <property type="entry name" value="CoA-dependent acyltransferases"/>
    <property type="match status" value="2"/>
</dbReference>
<dbReference type="Proteomes" id="UP000195880">
    <property type="component" value="Chromosome"/>
</dbReference>
<sequence>MARLAQAATAEGDAAPVLEELAGDGTGWMPLLPVARWLKDVGPGFDRFLQTMVLDLPPGIDAEGLTSTLSAVIDRHDLLRCRLVDEGEGALVVSGPGTVDAASLVRRVACEGDWARRPDAWRTLVLAELDEEAGRLDPRAGVVARFVWFDAGPETAGRLLVVLHHVIVDGVSWRVLLPDLAAAWSQIREGHVPRLPAVGTSVRRWAHALVEEAASPDRVAELGLWRSVVDGPDPLLGGRRLDPAVDVRATVRETRVELPVEVTEAVLSALPTAFRGEVNDGLLAALALALVQWRRTRGVRESSALIRLEGHGREEAVVPGADLARTVGWFTSAFPVRLDLAATDLADAFAGGEAAGRALKAVKEQLRAIPDKGIGYGLLRHLNPDTALSLAPHPIGQVSFNYLGRFSAVADMPAGLRGFGFTQAHDVAELAVLDAAHDPRMPALAEIDINAAVTDTSDGPCLSAQFAAPEGVLAPEDVRELADLWCQALTALTRHVAHGGRGGLTPSDAPLITVAQTDIDRWEKHYPGLSDIWPTSPFSPAFSSTASCAPPTKNRPGPPTPAGAPSTRIRSSTRSTCSDRSTPSGCGRPGRRSWTGIRRCAPRSSRTPAGTWSSSSSTTSGCRTRTPISATSRARPRTTPSRNSSQPTCGRTSTRRTRRSFGCTWSASARSASSWSWPPTTSCSTAGRYRSWWAICCAATAKGTWADRRAAAVSVTFSPGWPGGTPRRRRPPGARNSAVWRSRRSSPPPEGPAAVSAAVSASVWQTCP</sequence>
<feature type="compositionally biased region" description="Low complexity" evidence="1">
    <location>
        <begin position="563"/>
        <end position="584"/>
    </location>
</feature>
<dbReference type="PANTHER" id="PTHR45398">
    <property type="match status" value="1"/>
</dbReference>
<evidence type="ECO:0000259" key="2">
    <source>
        <dbReference type="Pfam" id="PF00668"/>
    </source>
</evidence>
<feature type="region of interest" description="Disordered" evidence="1">
    <location>
        <begin position="541"/>
        <end position="656"/>
    </location>
</feature>
<dbReference type="KEGG" id="salf:SMD44_08080"/>
<reference evidence="3 4" key="1">
    <citation type="submission" date="2017-05" db="EMBL/GenBank/DDBJ databases">
        <title>Streptomyces alboflavus Genome sequencing and assembly.</title>
        <authorList>
            <person name="Wang Y."/>
            <person name="Du B."/>
            <person name="Ding Y."/>
            <person name="Liu H."/>
            <person name="Hou Q."/>
            <person name="Liu K."/>
            <person name="Wang C."/>
            <person name="Yao L."/>
        </authorList>
    </citation>
    <scope>NUCLEOTIDE SEQUENCE [LARGE SCALE GENOMIC DNA]</scope>
    <source>
        <strain evidence="3 4">MDJK44</strain>
    </source>
</reference>
<feature type="compositionally biased region" description="Low complexity" evidence="1">
    <location>
        <begin position="541"/>
        <end position="555"/>
    </location>
</feature>
<dbReference type="InterPro" id="IPR010060">
    <property type="entry name" value="NRPS_synth"/>
</dbReference>
<accession>A0A1Z1WQ87</accession>
<proteinExistence type="predicted"/>
<gene>
    <name evidence="3" type="ORF">SMD44_08080</name>
</gene>
<protein>
    <recommendedName>
        <fullName evidence="2">Condensation domain-containing protein</fullName>
    </recommendedName>
</protein>
<evidence type="ECO:0000313" key="3">
    <source>
        <dbReference type="EMBL" id="ARX88593.1"/>
    </source>
</evidence>
<dbReference type="InterPro" id="IPR001242">
    <property type="entry name" value="Condensation_dom"/>
</dbReference>
<name>A0A1Z1WQ87_9ACTN</name>
<organism evidence="3 4">
    <name type="scientific">Streptomyces alboflavus</name>
    <dbReference type="NCBI Taxonomy" id="67267"/>
    <lineage>
        <taxon>Bacteria</taxon>
        <taxon>Bacillati</taxon>
        <taxon>Actinomycetota</taxon>
        <taxon>Actinomycetes</taxon>
        <taxon>Kitasatosporales</taxon>
        <taxon>Streptomycetaceae</taxon>
        <taxon>Streptomyces</taxon>
    </lineage>
</organism>
<dbReference type="EMBL" id="CP021748">
    <property type="protein sequence ID" value="ARX88593.1"/>
    <property type="molecule type" value="Genomic_DNA"/>
</dbReference>
<dbReference type="AlphaFoldDB" id="A0A1Z1WQ87"/>
<dbReference type="Pfam" id="PF00668">
    <property type="entry name" value="Condensation"/>
    <property type="match status" value="1"/>
</dbReference>
<dbReference type="GO" id="GO:0008610">
    <property type="term" value="P:lipid biosynthetic process"/>
    <property type="evidence" value="ECO:0007669"/>
    <property type="project" value="UniProtKB-ARBA"/>
</dbReference>